<accession>A0A371X331</accession>
<protein>
    <submittedName>
        <fullName evidence="1">Uncharacterized protein</fullName>
    </submittedName>
</protein>
<sequence>MKRFIRLIVGFLTRHPSLHRMMKRTYRTLPGLQSAGRRLAFASLPPSQSGTASGNIGVRRPGYQFQPAPVGPNGVVTVEALYHLSRSL</sequence>
<dbReference type="Proteomes" id="UP000264310">
    <property type="component" value="Unassembled WGS sequence"/>
</dbReference>
<dbReference type="AlphaFoldDB" id="A0A371X331"/>
<reference evidence="1 2" key="1">
    <citation type="submission" date="2018-08" db="EMBL/GenBank/DDBJ databases">
        <title>Fulvimarina sp. 85, whole genome shotgun sequence.</title>
        <authorList>
            <person name="Tuo L."/>
        </authorList>
    </citation>
    <scope>NUCLEOTIDE SEQUENCE [LARGE SCALE GENOMIC DNA]</scope>
    <source>
        <strain evidence="1 2">85</strain>
    </source>
</reference>
<dbReference type="RefSeq" id="WP_116683367.1">
    <property type="nucleotide sequence ID" value="NZ_QURL01000004.1"/>
</dbReference>
<proteinExistence type="predicted"/>
<dbReference type="EMBL" id="QURL01000004">
    <property type="protein sequence ID" value="RFC63637.1"/>
    <property type="molecule type" value="Genomic_DNA"/>
</dbReference>
<organism evidence="1 2">
    <name type="scientific">Fulvimarina endophytica</name>
    <dbReference type="NCBI Taxonomy" id="2293836"/>
    <lineage>
        <taxon>Bacteria</taxon>
        <taxon>Pseudomonadati</taxon>
        <taxon>Pseudomonadota</taxon>
        <taxon>Alphaproteobacteria</taxon>
        <taxon>Hyphomicrobiales</taxon>
        <taxon>Aurantimonadaceae</taxon>
        <taxon>Fulvimarina</taxon>
    </lineage>
</organism>
<evidence type="ECO:0000313" key="1">
    <source>
        <dbReference type="EMBL" id="RFC63637.1"/>
    </source>
</evidence>
<evidence type="ECO:0000313" key="2">
    <source>
        <dbReference type="Proteomes" id="UP000264310"/>
    </source>
</evidence>
<keyword evidence="2" id="KW-1185">Reference proteome</keyword>
<gene>
    <name evidence="1" type="ORF">DYI37_11580</name>
</gene>
<name>A0A371X331_9HYPH</name>
<comment type="caution">
    <text evidence="1">The sequence shown here is derived from an EMBL/GenBank/DDBJ whole genome shotgun (WGS) entry which is preliminary data.</text>
</comment>